<feature type="transmembrane region" description="Helical" evidence="1">
    <location>
        <begin position="41"/>
        <end position="59"/>
    </location>
</feature>
<evidence type="ECO:0000256" key="1">
    <source>
        <dbReference type="SAM" id="Phobius"/>
    </source>
</evidence>
<keyword evidence="1" id="KW-0472">Membrane</keyword>
<dbReference type="AlphaFoldDB" id="A0A6J1NJT0"/>
<keyword evidence="1" id="KW-0812">Transmembrane</keyword>
<proteinExistence type="predicted"/>
<accession>A0A6J1NJT0</accession>
<feature type="transmembrane region" description="Helical" evidence="1">
    <location>
        <begin position="241"/>
        <end position="263"/>
    </location>
</feature>
<name>A0A6J1NJT0_BICAN</name>
<feature type="transmembrane region" description="Helical" evidence="1">
    <location>
        <begin position="95"/>
        <end position="122"/>
    </location>
</feature>
<reference evidence="3" key="1">
    <citation type="submission" date="2025-08" db="UniProtKB">
        <authorList>
            <consortium name="RefSeq"/>
        </authorList>
    </citation>
    <scope>IDENTIFICATION</scope>
</reference>
<evidence type="ECO:0000313" key="3">
    <source>
        <dbReference type="RefSeq" id="XP_023943396.2"/>
    </source>
</evidence>
<organism evidence="2 3">
    <name type="scientific">Bicyclus anynana</name>
    <name type="common">Squinting bush brown butterfly</name>
    <dbReference type="NCBI Taxonomy" id="110368"/>
    <lineage>
        <taxon>Eukaryota</taxon>
        <taxon>Metazoa</taxon>
        <taxon>Ecdysozoa</taxon>
        <taxon>Arthropoda</taxon>
        <taxon>Hexapoda</taxon>
        <taxon>Insecta</taxon>
        <taxon>Pterygota</taxon>
        <taxon>Neoptera</taxon>
        <taxon>Endopterygota</taxon>
        <taxon>Lepidoptera</taxon>
        <taxon>Glossata</taxon>
        <taxon>Ditrysia</taxon>
        <taxon>Papilionoidea</taxon>
        <taxon>Nymphalidae</taxon>
        <taxon>Satyrinae</taxon>
        <taxon>Satyrini</taxon>
        <taxon>Mycalesina</taxon>
        <taxon>Bicyclus</taxon>
    </lineage>
</organism>
<gene>
    <name evidence="3" type="primary">LOC112049648</name>
</gene>
<evidence type="ECO:0000313" key="2">
    <source>
        <dbReference type="Proteomes" id="UP001652582"/>
    </source>
</evidence>
<feature type="transmembrane region" description="Helical" evidence="1">
    <location>
        <begin position="65"/>
        <end position="83"/>
    </location>
</feature>
<feature type="transmembrane region" description="Helical" evidence="1">
    <location>
        <begin position="186"/>
        <end position="203"/>
    </location>
</feature>
<dbReference type="Proteomes" id="UP001652582">
    <property type="component" value="Chromosome 8"/>
</dbReference>
<dbReference type="GeneID" id="112049648"/>
<feature type="transmembrane region" description="Helical" evidence="1">
    <location>
        <begin position="154"/>
        <end position="174"/>
    </location>
</feature>
<keyword evidence="2" id="KW-1185">Reference proteome</keyword>
<dbReference type="KEGG" id="bany:112049648"/>
<keyword evidence="1" id="KW-1133">Transmembrane helix</keyword>
<sequence length="340" mass="36543">MMEGVSSRTQVVYNSRDQSINNSAFKSGYELDLWQEVRKRWMVVGVLLAMSLAVLAPRLGAPGGFLHSEYVSYLPLWYIYFAAGRTRAHAARARLYALTALHAQLGAAALCAVAVSALAAALDRRVIEGAMLASVARPCAWLPLSLSQDGVTPALAAVNYAASFVLSPLVHLLLCGRIPIPLIKRVFITIATAFVPFTLGTLAQKTDIDPRSSKVSALVILYTECCQLLREAEGSLYITDVMATLFLVISWLTTVATSSYLYVKCGMLTLNEAHALLLVSTPKSIHIEWISATLCTASGLARLPAVFIAPAQALLLAAITGDDQGDDDNADDGDSDELPR</sequence>
<dbReference type="RefSeq" id="XP_023943396.2">
    <property type="nucleotide sequence ID" value="XM_024087628.2"/>
</dbReference>
<dbReference type="OrthoDB" id="7486136at2759"/>
<protein>
    <submittedName>
        <fullName evidence="3">Sodium/bile acid cotransporter 7-like</fullName>
    </submittedName>
</protein>